<comment type="cofactor">
    <cofactor evidence="1">
        <name>pyridoxal 5'-phosphate</name>
        <dbReference type="ChEBI" id="CHEBI:597326"/>
    </cofactor>
</comment>
<reference evidence="5" key="1">
    <citation type="submission" date="2020-10" db="EMBL/GenBank/DDBJ databases">
        <authorList>
            <person name="Gilroy R."/>
        </authorList>
    </citation>
    <scope>NUCLEOTIDE SEQUENCE</scope>
    <source>
        <strain evidence="5">ChiHjej10B9-9673</strain>
    </source>
</reference>
<dbReference type="InterPro" id="IPR050859">
    <property type="entry name" value="Class-I_PLP-dep_aminotransf"/>
</dbReference>
<dbReference type="Gene3D" id="3.90.1150.10">
    <property type="entry name" value="Aspartate Aminotransferase, domain 1"/>
    <property type="match status" value="1"/>
</dbReference>
<dbReference type="GO" id="GO:1901605">
    <property type="term" value="P:alpha-amino acid metabolic process"/>
    <property type="evidence" value="ECO:0007669"/>
    <property type="project" value="TreeGrafter"/>
</dbReference>
<evidence type="ECO:0000313" key="5">
    <source>
        <dbReference type="EMBL" id="HIS67313.1"/>
    </source>
</evidence>
<proteinExistence type="predicted"/>
<organism evidence="5 6">
    <name type="scientific">Candidatus Scatomorpha merdipullorum</name>
    <dbReference type="NCBI Taxonomy" id="2840927"/>
    <lineage>
        <taxon>Bacteria</taxon>
        <taxon>Bacillati</taxon>
        <taxon>Bacillota</taxon>
        <taxon>Clostridia</taxon>
        <taxon>Eubacteriales</taxon>
        <taxon>Candidatus Scatomorpha</taxon>
    </lineage>
</organism>
<evidence type="ECO:0000256" key="2">
    <source>
        <dbReference type="ARBA" id="ARBA00022576"/>
    </source>
</evidence>
<dbReference type="InterPro" id="IPR015424">
    <property type="entry name" value="PyrdxlP-dep_Trfase"/>
</dbReference>
<keyword evidence="3" id="KW-0808">Transferase</keyword>
<reference evidence="5" key="2">
    <citation type="journal article" date="2021" name="PeerJ">
        <title>Extensive microbial diversity within the chicken gut microbiome revealed by metagenomics and culture.</title>
        <authorList>
            <person name="Gilroy R."/>
            <person name="Ravi A."/>
            <person name="Getino M."/>
            <person name="Pursley I."/>
            <person name="Horton D.L."/>
            <person name="Alikhan N.F."/>
            <person name="Baker D."/>
            <person name="Gharbi K."/>
            <person name="Hall N."/>
            <person name="Watson M."/>
            <person name="Adriaenssens E.M."/>
            <person name="Foster-Nyarko E."/>
            <person name="Jarju S."/>
            <person name="Secka A."/>
            <person name="Antonio M."/>
            <person name="Oren A."/>
            <person name="Chaudhuri R.R."/>
            <person name="La Ragione R."/>
            <person name="Hildebrand F."/>
            <person name="Pallen M.J."/>
        </authorList>
    </citation>
    <scope>NUCLEOTIDE SEQUENCE</scope>
    <source>
        <strain evidence="5">ChiHjej10B9-9673</strain>
    </source>
</reference>
<keyword evidence="4" id="KW-0663">Pyridoxal phosphate</keyword>
<sequence>MRLALMIPPAELYDALYYIKSCTDLHTPSLTQLVAAEFLNRGLLDGQIEKVIAMYKDRWEKMERAMREYFPSELKWVDTKGGMFTWLSLPTPSKDCDSIKMLGDCLDSCGVAYMPTA</sequence>
<keyword evidence="2" id="KW-0032">Aminotransferase</keyword>
<dbReference type="PANTHER" id="PTHR42790">
    <property type="entry name" value="AMINOTRANSFERASE"/>
    <property type="match status" value="1"/>
</dbReference>
<dbReference type="AlphaFoldDB" id="A0A9D1JVY1"/>
<dbReference type="Gene3D" id="3.40.640.10">
    <property type="entry name" value="Type I PLP-dependent aspartate aminotransferase-like (Major domain)"/>
    <property type="match status" value="1"/>
</dbReference>
<gene>
    <name evidence="5" type="ORF">IAC18_07090</name>
</gene>
<dbReference type="PANTHER" id="PTHR42790:SF19">
    <property type="entry name" value="KYNURENINE_ALPHA-AMINOADIPATE AMINOTRANSFERASE, MITOCHONDRIAL"/>
    <property type="match status" value="1"/>
</dbReference>
<dbReference type="EMBL" id="DVJK01000198">
    <property type="protein sequence ID" value="HIS67313.1"/>
    <property type="molecule type" value="Genomic_DNA"/>
</dbReference>
<dbReference type="GO" id="GO:0008483">
    <property type="term" value="F:transaminase activity"/>
    <property type="evidence" value="ECO:0007669"/>
    <property type="project" value="UniProtKB-KW"/>
</dbReference>
<evidence type="ECO:0000256" key="4">
    <source>
        <dbReference type="ARBA" id="ARBA00022898"/>
    </source>
</evidence>
<evidence type="ECO:0000313" key="6">
    <source>
        <dbReference type="Proteomes" id="UP000824001"/>
    </source>
</evidence>
<evidence type="ECO:0008006" key="7">
    <source>
        <dbReference type="Google" id="ProtNLM"/>
    </source>
</evidence>
<dbReference type="SUPFAM" id="SSF53383">
    <property type="entry name" value="PLP-dependent transferases"/>
    <property type="match status" value="1"/>
</dbReference>
<accession>A0A9D1JVY1</accession>
<name>A0A9D1JVY1_9FIRM</name>
<evidence type="ECO:0000256" key="3">
    <source>
        <dbReference type="ARBA" id="ARBA00022679"/>
    </source>
</evidence>
<feature type="non-terminal residue" evidence="5">
    <location>
        <position position="117"/>
    </location>
</feature>
<dbReference type="Proteomes" id="UP000824001">
    <property type="component" value="Unassembled WGS sequence"/>
</dbReference>
<dbReference type="InterPro" id="IPR015421">
    <property type="entry name" value="PyrdxlP-dep_Trfase_major"/>
</dbReference>
<comment type="caution">
    <text evidence="5">The sequence shown here is derived from an EMBL/GenBank/DDBJ whole genome shotgun (WGS) entry which is preliminary data.</text>
</comment>
<protein>
    <recommendedName>
        <fullName evidence="7">Aminotransferase class I/classII domain-containing protein</fullName>
    </recommendedName>
</protein>
<dbReference type="InterPro" id="IPR015422">
    <property type="entry name" value="PyrdxlP-dep_Trfase_small"/>
</dbReference>
<evidence type="ECO:0000256" key="1">
    <source>
        <dbReference type="ARBA" id="ARBA00001933"/>
    </source>
</evidence>